<dbReference type="InterPro" id="IPR003959">
    <property type="entry name" value="ATPase_AAA_core"/>
</dbReference>
<dbReference type="InterPro" id="IPR003960">
    <property type="entry name" value="ATPase_AAA_CS"/>
</dbReference>
<proteinExistence type="predicted"/>
<keyword evidence="1" id="KW-0547">Nucleotide-binding</keyword>
<dbReference type="SUPFAM" id="SSF52540">
    <property type="entry name" value="P-loop containing nucleoside triphosphate hydrolases"/>
    <property type="match status" value="1"/>
</dbReference>
<accession>A0A382ZF27</accession>
<dbReference type="Pfam" id="PF00004">
    <property type="entry name" value="AAA"/>
    <property type="match status" value="1"/>
</dbReference>
<dbReference type="SMART" id="SM00382">
    <property type="entry name" value="AAA"/>
    <property type="match status" value="1"/>
</dbReference>
<protein>
    <recommendedName>
        <fullName evidence="4">AAA+ ATPase domain-containing protein</fullName>
    </recommendedName>
</protein>
<gene>
    <name evidence="5" type="ORF">METZ01_LOCUS446936</name>
</gene>
<name>A0A382ZF27_9ZZZZ</name>
<evidence type="ECO:0000256" key="2">
    <source>
        <dbReference type="ARBA" id="ARBA00022840"/>
    </source>
</evidence>
<reference evidence="5" key="1">
    <citation type="submission" date="2018-05" db="EMBL/GenBank/DDBJ databases">
        <authorList>
            <person name="Lanie J.A."/>
            <person name="Ng W.-L."/>
            <person name="Kazmierczak K.M."/>
            <person name="Andrzejewski T.M."/>
            <person name="Davidsen T.M."/>
            <person name="Wayne K.J."/>
            <person name="Tettelin H."/>
            <person name="Glass J.I."/>
            <person name="Rusch D."/>
            <person name="Podicherti R."/>
            <person name="Tsui H.-C.T."/>
            <person name="Winkler M.E."/>
        </authorList>
    </citation>
    <scope>NUCLEOTIDE SEQUENCE</scope>
</reference>
<dbReference type="PROSITE" id="PS00674">
    <property type="entry name" value="AAA"/>
    <property type="match status" value="1"/>
</dbReference>
<dbReference type="PANTHER" id="PTHR23077">
    <property type="entry name" value="AAA-FAMILY ATPASE"/>
    <property type="match status" value="1"/>
</dbReference>
<dbReference type="GO" id="GO:0005524">
    <property type="term" value="F:ATP binding"/>
    <property type="evidence" value="ECO:0007669"/>
    <property type="project" value="UniProtKB-KW"/>
</dbReference>
<feature type="domain" description="AAA+ ATPase" evidence="4">
    <location>
        <begin position="108"/>
        <end position="244"/>
    </location>
</feature>
<dbReference type="Gene3D" id="3.40.50.300">
    <property type="entry name" value="P-loop containing nucleotide triphosphate hydrolases"/>
    <property type="match status" value="1"/>
</dbReference>
<evidence type="ECO:0000259" key="4">
    <source>
        <dbReference type="SMART" id="SM00382"/>
    </source>
</evidence>
<dbReference type="InterPro" id="IPR027417">
    <property type="entry name" value="P-loop_NTPase"/>
</dbReference>
<dbReference type="AlphaFoldDB" id="A0A382ZF27"/>
<sequence>NEERRWAWLYRIHLLRGMGSYSEALAWVCLECEINPNNVEAQALKEQLKTLLHLIPPKIVTGKRKKKIPSIVEWDGVGGMSEVKMTLERDVILPLQEPELYERYKVSLPNGILFYGPPGCGKTFIARKLADHMDFYFVEIKPSDLASIYVHGGQKLIGSMFDAAEKNSPSILFVDELDALVPSREGDDVGHHYRAEVNEFLVQLNECSKKDILVIGATNFITNIDRAVQRPGRMDKKIFIGPPDFEARNELLHIFLK</sequence>
<feature type="non-terminal residue" evidence="5">
    <location>
        <position position="1"/>
    </location>
</feature>
<keyword evidence="2" id="KW-0067">ATP-binding</keyword>
<evidence type="ECO:0000313" key="5">
    <source>
        <dbReference type="EMBL" id="SVD94082.1"/>
    </source>
</evidence>
<dbReference type="EMBL" id="UINC01183358">
    <property type="protein sequence ID" value="SVD94082.1"/>
    <property type="molecule type" value="Genomic_DNA"/>
</dbReference>
<dbReference type="FunFam" id="3.40.50.300:FF:001025">
    <property type="entry name" value="ATPase family, AAA domain-containing 2B"/>
    <property type="match status" value="1"/>
</dbReference>
<feature type="non-terminal residue" evidence="5">
    <location>
        <position position="257"/>
    </location>
</feature>
<dbReference type="GO" id="GO:0016887">
    <property type="term" value="F:ATP hydrolysis activity"/>
    <property type="evidence" value="ECO:0007669"/>
    <property type="project" value="InterPro"/>
</dbReference>
<organism evidence="5">
    <name type="scientific">marine metagenome</name>
    <dbReference type="NCBI Taxonomy" id="408172"/>
    <lineage>
        <taxon>unclassified sequences</taxon>
        <taxon>metagenomes</taxon>
        <taxon>ecological metagenomes</taxon>
    </lineage>
</organism>
<evidence type="ECO:0000256" key="3">
    <source>
        <dbReference type="ARBA" id="ARBA00023054"/>
    </source>
</evidence>
<evidence type="ECO:0000256" key="1">
    <source>
        <dbReference type="ARBA" id="ARBA00022741"/>
    </source>
</evidence>
<dbReference type="InterPro" id="IPR050168">
    <property type="entry name" value="AAA_ATPase_domain"/>
</dbReference>
<dbReference type="InterPro" id="IPR003593">
    <property type="entry name" value="AAA+_ATPase"/>
</dbReference>
<keyword evidence="3" id="KW-0175">Coiled coil</keyword>
<dbReference type="PANTHER" id="PTHR23077:SF171">
    <property type="entry name" value="NUCLEAR VALOSIN-CONTAINING PROTEIN-LIKE"/>
    <property type="match status" value="1"/>
</dbReference>